<evidence type="ECO:0000256" key="1">
    <source>
        <dbReference type="SAM" id="MobiDB-lite"/>
    </source>
</evidence>
<accession>A0A9Q3I0Y5</accession>
<evidence type="ECO:0000256" key="2">
    <source>
        <dbReference type="SAM" id="SignalP"/>
    </source>
</evidence>
<dbReference type="OrthoDB" id="2123952at2759"/>
<sequence length="373" mass="41183">MIWLVLALNLDLKMSSKLTSICDSNHSNFAPSVLYSSGVFDNLREFSEESMAPTEIHYINKTYDGFKSVTVIEPPLINCWKKGVPCVESATSRSTSFQFQNLGKGNCSQANHSFPENPRRLWSSIKKGGRFGFKAPVDEHTTSASMSGHSKLTGSRMRGVQQWTNTGGPIHPQGNPIGVTPEVPILVTRNDGRLGKLKGNLVVQDENDTYYEGSDALDGEELEITTPIQERRIQSTSLSPVQVSTTIHEVIRSPQLPQAPIRCPTRPSTLSSTSTNIQPPVASTSRDPMSPEPESLLDNHQCWNITGKFTDQKKVNKKVVTSLFAEVDALNEVFFDKAMKSAIPGEPTRALAREAVAYEDGLVIKFREALKKF</sequence>
<comment type="caution">
    <text evidence="3">The sequence shown here is derived from an EMBL/GenBank/DDBJ whole genome shotgun (WGS) entry which is preliminary data.</text>
</comment>
<feature type="signal peptide" evidence="2">
    <location>
        <begin position="1"/>
        <end position="15"/>
    </location>
</feature>
<feature type="compositionally biased region" description="Low complexity" evidence="1">
    <location>
        <begin position="264"/>
        <end position="275"/>
    </location>
</feature>
<dbReference type="Proteomes" id="UP000765509">
    <property type="component" value="Unassembled WGS sequence"/>
</dbReference>
<dbReference type="AlphaFoldDB" id="A0A9Q3I0Y5"/>
<keyword evidence="4" id="KW-1185">Reference proteome</keyword>
<keyword evidence="2" id="KW-0732">Signal</keyword>
<organism evidence="3 4">
    <name type="scientific">Austropuccinia psidii MF-1</name>
    <dbReference type="NCBI Taxonomy" id="1389203"/>
    <lineage>
        <taxon>Eukaryota</taxon>
        <taxon>Fungi</taxon>
        <taxon>Dikarya</taxon>
        <taxon>Basidiomycota</taxon>
        <taxon>Pucciniomycotina</taxon>
        <taxon>Pucciniomycetes</taxon>
        <taxon>Pucciniales</taxon>
        <taxon>Sphaerophragmiaceae</taxon>
        <taxon>Austropuccinia</taxon>
    </lineage>
</organism>
<reference evidence="3" key="1">
    <citation type="submission" date="2021-03" db="EMBL/GenBank/DDBJ databases">
        <title>Draft genome sequence of rust myrtle Austropuccinia psidii MF-1, a brazilian biotype.</title>
        <authorList>
            <person name="Quecine M.C."/>
            <person name="Pachon D.M.R."/>
            <person name="Bonatelli M.L."/>
            <person name="Correr F.H."/>
            <person name="Franceschini L.M."/>
            <person name="Leite T.F."/>
            <person name="Margarido G.R.A."/>
            <person name="Almeida C.A."/>
            <person name="Ferrarezi J.A."/>
            <person name="Labate C.A."/>
        </authorList>
    </citation>
    <scope>NUCLEOTIDE SEQUENCE</scope>
    <source>
        <strain evidence="3">MF-1</strain>
    </source>
</reference>
<protein>
    <submittedName>
        <fullName evidence="3">Uncharacterized protein</fullName>
    </submittedName>
</protein>
<evidence type="ECO:0000313" key="4">
    <source>
        <dbReference type="Proteomes" id="UP000765509"/>
    </source>
</evidence>
<feature type="chain" id="PRO_5040201238" evidence="2">
    <location>
        <begin position="16"/>
        <end position="373"/>
    </location>
</feature>
<evidence type="ECO:0000313" key="3">
    <source>
        <dbReference type="EMBL" id="MBW0525401.1"/>
    </source>
</evidence>
<gene>
    <name evidence="3" type="ORF">O181_065116</name>
</gene>
<feature type="region of interest" description="Disordered" evidence="1">
    <location>
        <begin position="258"/>
        <end position="294"/>
    </location>
</feature>
<feature type="compositionally biased region" description="Polar residues" evidence="1">
    <location>
        <begin position="276"/>
        <end position="287"/>
    </location>
</feature>
<name>A0A9Q3I0Y5_9BASI</name>
<dbReference type="EMBL" id="AVOT02031787">
    <property type="protein sequence ID" value="MBW0525401.1"/>
    <property type="molecule type" value="Genomic_DNA"/>
</dbReference>
<proteinExistence type="predicted"/>